<evidence type="ECO:0000259" key="4">
    <source>
        <dbReference type="PROSITE" id="PS50043"/>
    </source>
</evidence>
<protein>
    <submittedName>
        <fullName evidence="5">Regulatory protein, luxR family</fullName>
    </submittedName>
</protein>
<evidence type="ECO:0000256" key="2">
    <source>
        <dbReference type="ARBA" id="ARBA00023125"/>
    </source>
</evidence>
<evidence type="ECO:0000256" key="3">
    <source>
        <dbReference type="ARBA" id="ARBA00023163"/>
    </source>
</evidence>
<name>A0A1I1AV12_9FIRM</name>
<organism evidence="5 6">
    <name type="scientific">Acetitomaculum ruminis DSM 5522</name>
    <dbReference type="NCBI Taxonomy" id="1120918"/>
    <lineage>
        <taxon>Bacteria</taxon>
        <taxon>Bacillati</taxon>
        <taxon>Bacillota</taxon>
        <taxon>Clostridia</taxon>
        <taxon>Lachnospirales</taxon>
        <taxon>Lachnospiraceae</taxon>
        <taxon>Acetitomaculum</taxon>
    </lineage>
</organism>
<keyword evidence="2" id="KW-0238">DNA-binding</keyword>
<dbReference type="SMART" id="SM00421">
    <property type="entry name" value="HTH_LUXR"/>
    <property type="match status" value="1"/>
</dbReference>
<dbReference type="PANTHER" id="PTHR44688">
    <property type="entry name" value="DNA-BINDING TRANSCRIPTIONAL ACTIVATOR DEVR_DOSR"/>
    <property type="match status" value="1"/>
</dbReference>
<evidence type="ECO:0000256" key="1">
    <source>
        <dbReference type="ARBA" id="ARBA00023015"/>
    </source>
</evidence>
<gene>
    <name evidence="5" type="ORF">SAMN05216249_1383</name>
</gene>
<dbReference type="RefSeq" id="WP_092874973.1">
    <property type="nucleotide sequence ID" value="NZ_FOJY01000038.1"/>
</dbReference>
<dbReference type="Gene3D" id="1.10.10.10">
    <property type="entry name" value="Winged helix-like DNA-binding domain superfamily/Winged helix DNA-binding domain"/>
    <property type="match status" value="1"/>
</dbReference>
<dbReference type="PRINTS" id="PR00038">
    <property type="entry name" value="HTHLUXR"/>
</dbReference>
<dbReference type="OrthoDB" id="1662986at2"/>
<proteinExistence type="predicted"/>
<dbReference type="GO" id="GO:0006355">
    <property type="term" value="P:regulation of DNA-templated transcription"/>
    <property type="evidence" value="ECO:0007669"/>
    <property type="project" value="InterPro"/>
</dbReference>
<sequence length="249" mass="29769">MRILENKDWILLNNIIYKIYSTQDQKVMRKEFIEQIKMLMDFDSADFYIADKNARETLISPVLYNLDEDLSQAYIENDKERNMIFGGRSLIYRETDIVPDEERLNTAYYKRVFRDNNWHYSLQMILSKDKKFVGVVTFYRTIGKDNFLYDDIFILDLLKEHLAFRLYNDIESRGSFTNKISVKDAASRFSLTRRETTILHKLLQGDDNNVICEELDITPNTLKKHILNVYRKLGIKNRVQVFKMIREED</sequence>
<reference evidence="5 6" key="1">
    <citation type="submission" date="2016-10" db="EMBL/GenBank/DDBJ databases">
        <authorList>
            <person name="de Groot N.N."/>
        </authorList>
    </citation>
    <scope>NUCLEOTIDE SEQUENCE [LARGE SCALE GENOMIC DNA]</scope>
    <source>
        <strain evidence="5 6">DSM 5522</strain>
    </source>
</reference>
<dbReference type="PROSITE" id="PS50043">
    <property type="entry name" value="HTH_LUXR_2"/>
    <property type="match status" value="1"/>
</dbReference>
<keyword evidence="3" id="KW-0804">Transcription</keyword>
<feature type="domain" description="HTH luxR-type" evidence="4">
    <location>
        <begin position="184"/>
        <end position="249"/>
    </location>
</feature>
<dbReference type="CDD" id="cd06170">
    <property type="entry name" value="LuxR_C_like"/>
    <property type="match status" value="1"/>
</dbReference>
<evidence type="ECO:0000313" key="6">
    <source>
        <dbReference type="Proteomes" id="UP000198838"/>
    </source>
</evidence>
<dbReference type="EMBL" id="FOJY01000038">
    <property type="protein sequence ID" value="SFB40160.1"/>
    <property type="molecule type" value="Genomic_DNA"/>
</dbReference>
<keyword evidence="6" id="KW-1185">Reference proteome</keyword>
<evidence type="ECO:0000313" key="5">
    <source>
        <dbReference type="EMBL" id="SFB40160.1"/>
    </source>
</evidence>
<dbReference type="PANTHER" id="PTHR44688:SF16">
    <property type="entry name" value="DNA-BINDING TRANSCRIPTIONAL ACTIVATOR DEVR_DOSR"/>
    <property type="match status" value="1"/>
</dbReference>
<keyword evidence="1" id="KW-0805">Transcription regulation</keyword>
<dbReference type="Proteomes" id="UP000198838">
    <property type="component" value="Unassembled WGS sequence"/>
</dbReference>
<dbReference type="Pfam" id="PF00196">
    <property type="entry name" value="GerE"/>
    <property type="match status" value="1"/>
</dbReference>
<dbReference type="STRING" id="1120918.SAMN05216249_1383"/>
<dbReference type="InterPro" id="IPR000792">
    <property type="entry name" value="Tscrpt_reg_LuxR_C"/>
</dbReference>
<dbReference type="GO" id="GO:0003677">
    <property type="term" value="F:DNA binding"/>
    <property type="evidence" value="ECO:0007669"/>
    <property type="project" value="UniProtKB-KW"/>
</dbReference>
<dbReference type="AlphaFoldDB" id="A0A1I1AV12"/>
<accession>A0A1I1AV12</accession>
<dbReference type="SUPFAM" id="SSF46894">
    <property type="entry name" value="C-terminal effector domain of the bipartite response regulators"/>
    <property type="match status" value="1"/>
</dbReference>
<dbReference type="SUPFAM" id="SSF55781">
    <property type="entry name" value="GAF domain-like"/>
    <property type="match status" value="1"/>
</dbReference>
<dbReference type="InterPro" id="IPR036388">
    <property type="entry name" value="WH-like_DNA-bd_sf"/>
</dbReference>
<dbReference type="InterPro" id="IPR016032">
    <property type="entry name" value="Sig_transdc_resp-reg_C-effctor"/>
</dbReference>